<dbReference type="Pfam" id="PF10021">
    <property type="entry name" value="PARG_cat_microb"/>
    <property type="match status" value="1"/>
</dbReference>
<dbReference type="PANTHER" id="PTHR35596:SF1">
    <property type="entry name" value="MICROBIAL-TYPE PARG CATALYTIC DOMAIN-CONTAINING PROTEIN"/>
    <property type="match status" value="1"/>
</dbReference>
<dbReference type="Gene3D" id="3.40.220.10">
    <property type="entry name" value="Leucine Aminopeptidase, subunit E, domain 1"/>
    <property type="match status" value="1"/>
</dbReference>
<organism evidence="2">
    <name type="scientific">human gut metagenome</name>
    <dbReference type="NCBI Taxonomy" id="408170"/>
    <lineage>
        <taxon>unclassified sequences</taxon>
        <taxon>metagenomes</taxon>
        <taxon>organismal metagenomes</taxon>
    </lineage>
</organism>
<dbReference type="PANTHER" id="PTHR35596">
    <property type="entry name" value="DUF2263 DOMAIN-CONTAINING PROTEIN"/>
    <property type="match status" value="1"/>
</dbReference>
<protein>
    <recommendedName>
        <fullName evidence="1">Microbial-type PARG catalytic domain-containing protein</fullName>
    </recommendedName>
</protein>
<accession>K1TFK0</accession>
<gene>
    <name evidence="2" type="ORF">OBE_03159</name>
</gene>
<dbReference type="InterPro" id="IPR019261">
    <property type="entry name" value="PARG_cat_microbial"/>
</dbReference>
<comment type="caution">
    <text evidence="2">The sequence shown here is derived from an EMBL/GenBank/DDBJ whole genome shotgun (WGS) entry which is preliminary data.</text>
</comment>
<evidence type="ECO:0000259" key="1">
    <source>
        <dbReference type="Pfam" id="PF10021"/>
    </source>
</evidence>
<dbReference type="InterPro" id="IPR012664">
    <property type="entry name" value="CHP02452"/>
</dbReference>
<dbReference type="InterPro" id="IPR043472">
    <property type="entry name" value="Macro_dom-like"/>
</dbReference>
<dbReference type="EMBL" id="AJWZ01002095">
    <property type="protein sequence ID" value="EKC71907.1"/>
    <property type="molecule type" value="Genomic_DNA"/>
</dbReference>
<reference evidence="2" key="1">
    <citation type="journal article" date="2013" name="Environ. Microbiol.">
        <title>Microbiota from the distal guts of lean and obese adolescents exhibit partial functional redundancy besides clear differences in community structure.</title>
        <authorList>
            <person name="Ferrer M."/>
            <person name="Ruiz A."/>
            <person name="Lanza F."/>
            <person name="Haange S.B."/>
            <person name="Oberbach A."/>
            <person name="Till H."/>
            <person name="Bargiela R."/>
            <person name="Campoy C."/>
            <person name="Segura M.T."/>
            <person name="Richter M."/>
            <person name="von Bergen M."/>
            <person name="Seifert J."/>
            <person name="Suarez A."/>
        </authorList>
    </citation>
    <scope>NUCLEOTIDE SEQUENCE</scope>
</reference>
<proteinExistence type="predicted"/>
<evidence type="ECO:0000313" key="2">
    <source>
        <dbReference type="EMBL" id="EKC71907.1"/>
    </source>
</evidence>
<feature type="domain" description="Microbial-type PARG catalytic" evidence="1">
    <location>
        <begin position="16"/>
        <end position="147"/>
    </location>
</feature>
<dbReference type="PIRSF" id="PIRSF014899">
    <property type="entry name" value="UCP014899"/>
    <property type="match status" value="1"/>
</dbReference>
<dbReference type="SUPFAM" id="SSF52949">
    <property type="entry name" value="Macro domain-like"/>
    <property type="match status" value="1"/>
</dbReference>
<dbReference type="AlphaFoldDB" id="K1TFK0"/>
<dbReference type="NCBIfam" id="TIGR02452">
    <property type="entry name" value="TIGR02452 family protein"/>
    <property type="match status" value="1"/>
</dbReference>
<name>K1TFK0_9ZZZZ</name>
<sequence length="228" mass="25693">MTYVPEYWKDNKKRIVKVKKHTTEMEEKYGEKIKECIKKTKMYGDDFTLDNHDSSGITYNGLLSDLDSVSAIFEHTKERTAVLNFASYKHPGGCFMDGSMAQEECLCHSSFLYNVLKEFPDYYKHNCKNLKKSLYTNRALYSPDVIFENNGGLISCDVITCASPNKSAAQKYCNVSNEENMEALKSRIKFLLDVAEDNSVNTLILGAYGAGVFGQSPTEVASVFVSKL</sequence>